<protein>
    <submittedName>
        <fullName evidence="3">Uncharacterized protein</fullName>
    </submittedName>
</protein>
<evidence type="ECO:0000313" key="3">
    <source>
        <dbReference type="WBParaSite" id="Gr19_v10_g4658.t1"/>
    </source>
</evidence>
<proteinExistence type="predicted"/>
<feature type="compositionally biased region" description="Low complexity" evidence="1">
    <location>
        <begin position="1"/>
        <end position="16"/>
    </location>
</feature>
<evidence type="ECO:0000256" key="1">
    <source>
        <dbReference type="SAM" id="MobiDB-lite"/>
    </source>
</evidence>
<dbReference type="Proteomes" id="UP000887572">
    <property type="component" value="Unplaced"/>
</dbReference>
<dbReference type="AlphaFoldDB" id="A0A914HXD1"/>
<sequence>MENSSQSTAHSTTAASRWGETPGSGRSPRVPGWGSRPLRGSPRAVADELVTVHFVTVHFVTVRFVTDHFVTEF</sequence>
<keyword evidence="2" id="KW-1185">Reference proteome</keyword>
<feature type="region of interest" description="Disordered" evidence="1">
    <location>
        <begin position="1"/>
        <end position="41"/>
    </location>
</feature>
<evidence type="ECO:0000313" key="2">
    <source>
        <dbReference type="Proteomes" id="UP000887572"/>
    </source>
</evidence>
<reference evidence="3" key="1">
    <citation type="submission" date="2022-11" db="UniProtKB">
        <authorList>
            <consortium name="WormBaseParasite"/>
        </authorList>
    </citation>
    <scope>IDENTIFICATION</scope>
</reference>
<dbReference type="WBParaSite" id="Gr19_v10_g4658.t1">
    <property type="protein sequence ID" value="Gr19_v10_g4658.t1"/>
    <property type="gene ID" value="Gr19_v10_g4658"/>
</dbReference>
<organism evidence="2 3">
    <name type="scientific">Globodera rostochiensis</name>
    <name type="common">Golden nematode worm</name>
    <name type="synonym">Heterodera rostochiensis</name>
    <dbReference type="NCBI Taxonomy" id="31243"/>
    <lineage>
        <taxon>Eukaryota</taxon>
        <taxon>Metazoa</taxon>
        <taxon>Ecdysozoa</taxon>
        <taxon>Nematoda</taxon>
        <taxon>Chromadorea</taxon>
        <taxon>Rhabditida</taxon>
        <taxon>Tylenchina</taxon>
        <taxon>Tylenchomorpha</taxon>
        <taxon>Tylenchoidea</taxon>
        <taxon>Heteroderidae</taxon>
        <taxon>Heteroderinae</taxon>
        <taxon>Globodera</taxon>
    </lineage>
</organism>
<name>A0A914HXD1_GLORO</name>
<accession>A0A914HXD1</accession>